<evidence type="ECO:0000313" key="3">
    <source>
        <dbReference type="Proteomes" id="UP000774326"/>
    </source>
</evidence>
<organism evidence="2 3">
    <name type="scientific">Wickerhamomyces pijperi</name>
    <name type="common">Yeast</name>
    <name type="synonym">Pichia pijperi</name>
    <dbReference type="NCBI Taxonomy" id="599730"/>
    <lineage>
        <taxon>Eukaryota</taxon>
        <taxon>Fungi</taxon>
        <taxon>Dikarya</taxon>
        <taxon>Ascomycota</taxon>
        <taxon>Saccharomycotina</taxon>
        <taxon>Saccharomycetes</taxon>
        <taxon>Phaffomycetales</taxon>
        <taxon>Wickerhamomycetaceae</taxon>
        <taxon>Wickerhamomyces</taxon>
    </lineage>
</organism>
<gene>
    <name evidence="2" type="ORF">WICPIJ_009101</name>
</gene>
<evidence type="ECO:0000313" key="2">
    <source>
        <dbReference type="EMBL" id="KAH3676475.1"/>
    </source>
</evidence>
<keyword evidence="3" id="KW-1185">Reference proteome</keyword>
<comment type="caution">
    <text evidence="2">The sequence shown here is derived from an EMBL/GenBank/DDBJ whole genome shotgun (WGS) entry which is preliminary data.</text>
</comment>
<feature type="region of interest" description="Disordered" evidence="1">
    <location>
        <begin position="1"/>
        <end position="167"/>
    </location>
</feature>
<name>A0A9P8TFA5_WICPI</name>
<feature type="compositionally biased region" description="Acidic residues" evidence="1">
    <location>
        <begin position="144"/>
        <end position="167"/>
    </location>
</feature>
<feature type="compositionally biased region" description="Basic and acidic residues" evidence="1">
    <location>
        <begin position="18"/>
        <end position="32"/>
    </location>
</feature>
<sequence length="167" mass="18392">MSNVNVPETESETGNDDDPTKTDSLLRRRVDEETPASEEETKSTAEETASISTAEEPWIPELAETPETDADATSLFEADEEETTDEERAADEAPMTEDLASVDETSENTGWLSIEDITDSELPTTDEATTEEESVGAKERETEADALETSVEEETTEEFSELEIETE</sequence>
<dbReference type="EMBL" id="JAEUBG010005261">
    <property type="protein sequence ID" value="KAH3676475.1"/>
    <property type="molecule type" value="Genomic_DNA"/>
</dbReference>
<feature type="compositionally biased region" description="Low complexity" evidence="1">
    <location>
        <begin position="46"/>
        <end position="56"/>
    </location>
</feature>
<reference evidence="2" key="1">
    <citation type="journal article" date="2021" name="Open Biol.">
        <title>Shared evolutionary footprints suggest mitochondrial oxidative damage underlies multiple complex I losses in fungi.</title>
        <authorList>
            <person name="Schikora-Tamarit M.A."/>
            <person name="Marcet-Houben M."/>
            <person name="Nosek J."/>
            <person name="Gabaldon T."/>
        </authorList>
    </citation>
    <scope>NUCLEOTIDE SEQUENCE</scope>
    <source>
        <strain evidence="2">CBS2887</strain>
    </source>
</reference>
<proteinExistence type="predicted"/>
<accession>A0A9P8TFA5</accession>
<reference evidence="2" key="2">
    <citation type="submission" date="2021-01" db="EMBL/GenBank/DDBJ databases">
        <authorList>
            <person name="Schikora-Tamarit M.A."/>
        </authorList>
    </citation>
    <scope>NUCLEOTIDE SEQUENCE</scope>
    <source>
        <strain evidence="2">CBS2887</strain>
    </source>
</reference>
<evidence type="ECO:0000256" key="1">
    <source>
        <dbReference type="SAM" id="MobiDB-lite"/>
    </source>
</evidence>
<protein>
    <submittedName>
        <fullName evidence="2">Uncharacterized protein</fullName>
    </submittedName>
</protein>
<dbReference type="AlphaFoldDB" id="A0A9P8TFA5"/>
<dbReference type="Proteomes" id="UP000774326">
    <property type="component" value="Unassembled WGS sequence"/>
</dbReference>